<feature type="domain" description="Mab-21-like nucleotidyltransferase" evidence="2">
    <location>
        <begin position="123"/>
        <end position="285"/>
    </location>
</feature>
<evidence type="ECO:0000313" key="5">
    <source>
        <dbReference type="RefSeq" id="XP_022298653.1"/>
    </source>
</evidence>
<dbReference type="Pfam" id="PF03281">
    <property type="entry name" value="Mab-21"/>
    <property type="match status" value="1"/>
</dbReference>
<dbReference type="SMART" id="SM01265">
    <property type="entry name" value="Mab-21"/>
    <property type="match status" value="1"/>
</dbReference>
<dbReference type="InterPro" id="IPR024810">
    <property type="entry name" value="MAB21L/cGLR"/>
</dbReference>
<proteinExistence type="inferred from homology"/>
<evidence type="ECO:0000259" key="3">
    <source>
        <dbReference type="Pfam" id="PF20266"/>
    </source>
</evidence>
<dbReference type="Gene3D" id="3.30.460.90">
    <property type="match status" value="1"/>
</dbReference>
<dbReference type="KEGG" id="cvn:111107658"/>
<organism evidence="4 5">
    <name type="scientific">Crassostrea virginica</name>
    <name type="common">Eastern oyster</name>
    <dbReference type="NCBI Taxonomy" id="6565"/>
    <lineage>
        <taxon>Eukaryota</taxon>
        <taxon>Metazoa</taxon>
        <taxon>Spiralia</taxon>
        <taxon>Lophotrochozoa</taxon>
        <taxon>Mollusca</taxon>
        <taxon>Bivalvia</taxon>
        <taxon>Autobranchia</taxon>
        <taxon>Pteriomorphia</taxon>
        <taxon>Ostreida</taxon>
        <taxon>Ostreoidea</taxon>
        <taxon>Ostreidae</taxon>
        <taxon>Crassostrea</taxon>
    </lineage>
</organism>
<name>A0A8B8B6B5_CRAVI</name>
<evidence type="ECO:0000256" key="1">
    <source>
        <dbReference type="ARBA" id="ARBA00008307"/>
    </source>
</evidence>
<feature type="domain" description="Mab-21-like HhH/H2TH-like" evidence="3">
    <location>
        <begin position="296"/>
        <end position="388"/>
    </location>
</feature>
<dbReference type="PANTHER" id="PTHR10656">
    <property type="entry name" value="CELL FATE DETERMINING PROTEIN MAB21-RELATED"/>
    <property type="match status" value="1"/>
</dbReference>
<reference evidence="5" key="2">
    <citation type="submission" date="2025-08" db="UniProtKB">
        <authorList>
            <consortium name="RefSeq"/>
        </authorList>
    </citation>
    <scope>IDENTIFICATION</scope>
    <source>
        <tissue evidence="5">Whole sample</tissue>
    </source>
</reference>
<gene>
    <name evidence="5" type="primary">LOC111107658</name>
</gene>
<dbReference type="AlphaFoldDB" id="A0A8B8B6B5"/>
<dbReference type="PANTHER" id="PTHR10656:SF69">
    <property type="entry name" value="MAB-21-LIKE HHH_H2TH-LIKE DOMAIN-CONTAINING PROTEIN"/>
    <property type="match status" value="1"/>
</dbReference>
<evidence type="ECO:0000313" key="4">
    <source>
        <dbReference type="Proteomes" id="UP000694844"/>
    </source>
</evidence>
<dbReference type="Pfam" id="PF20266">
    <property type="entry name" value="Mab-21_C"/>
    <property type="match status" value="1"/>
</dbReference>
<dbReference type="GeneID" id="111107658"/>
<dbReference type="InterPro" id="IPR046903">
    <property type="entry name" value="Mab-21-like_nuc_Trfase"/>
</dbReference>
<dbReference type="OrthoDB" id="6074730at2759"/>
<evidence type="ECO:0000259" key="2">
    <source>
        <dbReference type="Pfam" id="PF03281"/>
    </source>
</evidence>
<keyword evidence="4" id="KW-1185">Reference proteome</keyword>
<protein>
    <submittedName>
        <fullName evidence="5">Protein MB21D2-like</fullName>
    </submittedName>
</protein>
<dbReference type="InterPro" id="IPR046906">
    <property type="entry name" value="Mab-21_HhH/H2TH-like"/>
</dbReference>
<dbReference type="RefSeq" id="XP_022298653.1">
    <property type="nucleotide sequence ID" value="XM_022442945.1"/>
</dbReference>
<dbReference type="Proteomes" id="UP000694844">
    <property type="component" value="Chromosome 1"/>
</dbReference>
<reference evidence="4" key="1">
    <citation type="submission" date="2024-06" db="UniProtKB">
        <authorList>
            <consortium name="RefSeq"/>
        </authorList>
    </citation>
    <scope>NUCLEOTIDE SEQUENCE [LARGE SCALE GENOMIC DNA]</scope>
</reference>
<comment type="similarity">
    <text evidence="1">Belongs to the mab-21 family.</text>
</comment>
<sequence>MAEKVESLSDIDRLSGQSLSTLNEALKDLFLKEGGFQSMDDISAKIFPSVFSAIQNCLLKPLRKHPRYADIEFVLSGSISEGVNIPNMSRKTDGRVDWEFEMDILCVFRDIPVGTTKDSPVIMVAQEGTPMGYFLLYVNSSEYRQKWGHFCTTPTNPKRKGEMYLNPLLIVEDMYQQIEHIFGQIPLLKDQFTLELNPPAVTLRLGGFDNVSVCCDMVVAVELPISRLPKSFPRLIREQPNWLADDTMHRLQNENLHLVGKCSPKGQARVEWRLSFNRLELGLLREIQMKIPVAITCYRIFKSIQYWHLNHPNVLHSYHLKMLFFRACLRYPVSSWTDQKIASSILSLLDDLFHCLATHSLPSFFLPECNLIQGVHSDFVLTLTQKLSEIRKDPRAHFIDLKR</sequence>
<dbReference type="Gene3D" id="1.10.1410.40">
    <property type="match status" value="1"/>
</dbReference>
<accession>A0A8B8B6B5</accession>